<keyword evidence="3" id="KW-1185">Reference proteome</keyword>
<organism evidence="2 3">
    <name type="scientific">Musa troglodytarum</name>
    <name type="common">fe'i banana</name>
    <dbReference type="NCBI Taxonomy" id="320322"/>
    <lineage>
        <taxon>Eukaryota</taxon>
        <taxon>Viridiplantae</taxon>
        <taxon>Streptophyta</taxon>
        <taxon>Embryophyta</taxon>
        <taxon>Tracheophyta</taxon>
        <taxon>Spermatophyta</taxon>
        <taxon>Magnoliopsida</taxon>
        <taxon>Liliopsida</taxon>
        <taxon>Zingiberales</taxon>
        <taxon>Musaceae</taxon>
        <taxon>Musa</taxon>
    </lineage>
</organism>
<dbReference type="Proteomes" id="UP001055439">
    <property type="component" value="Chromosome 9"/>
</dbReference>
<sequence>MAMDVNPWSFGDTLATGDCMAATWDYHEISVLQIFLQQTIEDLRHKLTCTNMELEELRTNAHDEQQEAKETIRQLVELLELRTSERQARNRATLANGSDNRASPVSLECFPILQPMLL</sequence>
<dbReference type="Pfam" id="PF07795">
    <property type="entry name" value="DUF1635"/>
    <property type="match status" value="1"/>
</dbReference>
<evidence type="ECO:0000313" key="3">
    <source>
        <dbReference type="Proteomes" id="UP001055439"/>
    </source>
</evidence>
<dbReference type="OrthoDB" id="778241at2759"/>
<protein>
    <submittedName>
        <fullName evidence="2">Uncharacterized protein</fullName>
    </submittedName>
</protein>
<reference evidence="2" key="1">
    <citation type="submission" date="2022-05" db="EMBL/GenBank/DDBJ databases">
        <title>The Musa troglodytarum L. genome provides insights into the mechanism of non-climacteric behaviour and enrichment of carotenoids.</title>
        <authorList>
            <person name="Wang J."/>
        </authorList>
    </citation>
    <scope>NUCLEOTIDE SEQUENCE</scope>
    <source>
        <tissue evidence="2">Leaf</tissue>
    </source>
</reference>
<dbReference type="PANTHER" id="PTHR33431">
    <property type="entry name" value="ENABLED-LIKE PROTEIN (DUF1635)"/>
    <property type="match status" value="1"/>
</dbReference>
<dbReference type="EMBL" id="CP097511">
    <property type="protein sequence ID" value="URE45673.1"/>
    <property type="molecule type" value="Genomic_DNA"/>
</dbReference>
<feature type="non-terminal residue" evidence="2">
    <location>
        <position position="118"/>
    </location>
</feature>
<name>A0A9E7IAF8_9LILI</name>
<dbReference type="AlphaFoldDB" id="A0A9E7IAF8"/>
<gene>
    <name evidence="2" type="ORF">MUK42_25461</name>
</gene>
<evidence type="ECO:0000313" key="2">
    <source>
        <dbReference type="EMBL" id="URE45673.1"/>
    </source>
</evidence>
<evidence type="ECO:0000256" key="1">
    <source>
        <dbReference type="SAM" id="Coils"/>
    </source>
</evidence>
<dbReference type="PANTHER" id="PTHR33431:SF12">
    <property type="entry name" value="HIGH MOBILITY GROUP BOX PROTEIN, PUTATIVE (DUF1635)-RELATED"/>
    <property type="match status" value="1"/>
</dbReference>
<accession>A0A9E7IAF8</accession>
<keyword evidence="1" id="KW-0175">Coiled coil</keyword>
<dbReference type="InterPro" id="IPR012862">
    <property type="entry name" value="DUF1635"/>
</dbReference>
<proteinExistence type="predicted"/>
<feature type="coiled-coil region" evidence="1">
    <location>
        <begin position="40"/>
        <end position="82"/>
    </location>
</feature>